<evidence type="ECO:0000256" key="3">
    <source>
        <dbReference type="ARBA" id="ARBA00022989"/>
    </source>
</evidence>
<dbReference type="GO" id="GO:0005789">
    <property type="term" value="C:endoplasmic reticulum membrane"/>
    <property type="evidence" value="ECO:0007669"/>
    <property type="project" value="TreeGrafter"/>
</dbReference>
<dbReference type="InterPro" id="IPR001623">
    <property type="entry name" value="DnaJ_domain"/>
</dbReference>
<organism evidence="7">
    <name type="scientific">Eutreptiella gymnastica</name>
    <dbReference type="NCBI Taxonomy" id="73025"/>
    <lineage>
        <taxon>Eukaryota</taxon>
        <taxon>Discoba</taxon>
        <taxon>Euglenozoa</taxon>
        <taxon>Euglenida</taxon>
        <taxon>Spirocuta</taxon>
        <taxon>Euglenophyceae</taxon>
        <taxon>Eutreptiales</taxon>
        <taxon>Eutreptiaceae</taxon>
        <taxon>Eutreptiella</taxon>
    </lineage>
</organism>
<evidence type="ECO:0000256" key="4">
    <source>
        <dbReference type="ARBA" id="ARBA00023136"/>
    </source>
</evidence>
<reference evidence="7" key="1">
    <citation type="submission" date="2021-01" db="EMBL/GenBank/DDBJ databases">
        <authorList>
            <person name="Corre E."/>
            <person name="Pelletier E."/>
            <person name="Niang G."/>
            <person name="Scheremetjew M."/>
            <person name="Finn R."/>
            <person name="Kale V."/>
            <person name="Holt S."/>
            <person name="Cochrane G."/>
            <person name="Meng A."/>
            <person name="Brown T."/>
            <person name="Cohen L."/>
        </authorList>
    </citation>
    <scope>NUCLEOTIDE SEQUENCE</scope>
    <source>
        <strain evidence="7">NIES-381</strain>
    </source>
</reference>
<keyword evidence="2 5" id="KW-0812">Transmembrane</keyword>
<dbReference type="Pfam" id="PF09320">
    <property type="entry name" value="DUF1977"/>
    <property type="match status" value="1"/>
</dbReference>
<dbReference type="GO" id="GO:0071218">
    <property type="term" value="P:cellular response to misfolded protein"/>
    <property type="evidence" value="ECO:0007669"/>
    <property type="project" value="TreeGrafter"/>
</dbReference>
<evidence type="ECO:0000256" key="1">
    <source>
        <dbReference type="ARBA" id="ARBA00004167"/>
    </source>
</evidence>
<feature type="transmembrane region" description="Helical" evidence="5">
    <location>
        <begin position="153"/>
        <end position="174"/>
    </location>
</feature>
<dbReference type="GO" id="GO:0030544">
    <property type="term" value="F:Hsp70 protein binding"/>
    <property type="evidence" value="ECO:0007669"/>
    <property type="project" value="TreeGrafter"/>
</dbReference>
<keyword evidence="4 5" id="KW-0472">Membrane</keyword>
<gene>
    <name evidence="7" type="ORF">EGYM00392_LOCUS43738</name>
</gene>
<accession>A0A7S1NPE4</accession>
<evidence type="ECO:0000259" key="6">
    <source>
        <dbReference type="PROSITE" id="PS50076"/>
    </source>
</evidence>
<dbReference type="Gene3D" id="1.10.287.110">
    <property type="entry name" value="DnaJ domain"/>
    <property type="match status" value="1"/>
</dbReference>
<comment type="subcellular location">
    <subcellularLocation>
        <location evidence="1">Membrane</location>
        <topology evidence="1">Single-pass membrane protein</topology>
    </subcellularLocation>
</comment>
<dbReference type="SUPFAM" id="SSF46565">
    <property type="entry name" value="Chaperone J-domain"/>
    <property type="match status" value="1"/>
</dbReference>
<dbReference type="PROSITE" id="PS50076">
    <property type="entry name" value="DNAJ_2"/>
    <property type="match status" value="1"/>
</dbReference>
<dbReference type="Pfam" id="PF00226">
    <property type="entry name" value="DnaJ"/>
    <property type="match status" value="1"/>
</dbReference>
<name>A0A7S1NPE4_9EUGL</name>
<sequence>MGDGSEEIQRILRAKNFYDILGVPKNVDDDDLKRKYKRLALACHPDKSTHPKAEEAFKAVGKAFGTLSDPQKRAQYDRFGEEGVQEGMRHRHHGGAHGAEMYPEDIYDIFAQMFGADVREMHGRRQQAWARAQRRQNAGQTAAEQQLQNRMQLLQVLPILLFFLLYFLFSFGANERRSVFSLHMDQEQGYTHKRKTKVHNIPYYVQPNFRREYSGHDGILSQVEQQVYASYKGHLNRRCKFEQREKIQMQQRAGFYSGSEKQKMLDKAARHSTASCDDLQDLINKFGY</sequence>
<feature type="domain" description="J" evidence="6">
    <location>
        <begin position="16"/>
        <end position="80"/>
    </location>
</feature>
<dbReference type="PANTHER" id="PTHR43908">
    <property type="entry name" value="AT29763P-RELATED"/>
    <property type="match status" value="1"/>
</dbReference>
<evidence type="ECO:0000256" key="5">
    <source>
        <dbReference type="SAM" id="Phobius"/>
    </source>
</evidence>
<evidence type="ECO:0000313" key="7">
    <source>
        <dbReference type="EMBL" id="CAD9032594.1"/>
    </source>
</evidence>
<dbReference type="InterPro" id="IPR036869">
    <property type="entry name" value="J_dom_sf"/>
</dbReference>
<dbReference type="SMART" id="SM00271">
    <property type="entry name" value="DnaJ"/>
    <property type="match status" value="1"/>
</dbReference>
<proteinExistence type="predicted"/>
<dbReference type="EMBL" id="HBGA01117492">
    <property type="protein sequence ID" value="CAD9032594.1"/>
    <property type="molecule type" value="Transcribed_RNA"/>
</dbReference>
<dbReference type="PRINTS" id="PR00625">
    <property type="entry name" value="JDOMAIN"/>
</dbReference>
<dbReference type="CDD" id="cd06257">
    <property type="entry name" value="DnaJ"/>
    <property type="match status" value="1"/>
</dbReference>
<dbReference type="PANTHER" id="PTHR43908:SF3">
    <property type="entry name" value="AT29763P-RELATED"/>
    <property type="match status" value="1"/>
</dbReference>
<dbReference type="AlphaFoldDB" id="A0A7S1NPE4"/>
<keyword evidence="3 5" id="KW-1133">Transmembrane helix</keyword>
<evidence type="ECO:0000256" key="2">
    <source>
        <dbReference type="ARBA" id="ARBA00022692"/>
    </source>
</evidence>
<dbReference type="InterPro" id="IPR015399">
    <property type="entry name" value="DUF1977_DnaJ-like"/>
</dbReference>
<dbReference type="InterPro" id="IPR051100">
    <property type="entry name" value="DnaJ_subfamily_B/C"/>
</dbReference>
<protein>
    <recommendedName>
        <fullName evidence="6">J domain-containing protein</fullName>
    </recommendedName>
</protein>